<evidence type="ECO:0000313" key="2">
    <source>
        <dbReference type="Proteomes" id="UP001523262"/>
    </source>
</evidence>
<proteinExistence type="predicted"/>
<keyword evidence="2" id="KW-1185">Reference proteome</keyword>
<comment type="caution">
    <text evidence="1">The sequence shown here is derived from an EMBL/GenBank/DDBJ whole genome shotgun (WGS) entry which is preliminary data.</text>
</comment>
<evidence type="ECO:0000313" key="1">
    <source>
        <dbReference type="EMBL" id="MCM2532294.1"/>
    </source>
</evidence>
<accession>A0ABT0W8G8</accession>
<gene>
    <name evidence="1" type="ORF">NDK43_07695</name>
</gene>
<name>A0ABT0W8G8_9BACI</name>
<organism evidence="1 2">
    <name type="scientific">Neobacillus pocheonensis</name>
    <dbReference type="NCBI Taxonomy" id="363869"/>
    <lineage>
        <taxon>Bacteria</taxon>
        <taxon>Bacillati</taxon>
        <taxon>Bacillota</taxon>
        <taxon>Bacilli</taxon>
        <taxon>Bacillales</taxon>
        <taxon>Bacillaceae</taxon>
        <taxon>Neobacillus</taxon>
    </lineage>
</organism>
<dbReference type="Proteomes" id="UP001523262">
    <property type="component" value="Unassembled WGS sequence"/>
</dbReference>
<sequence>MMGFTIRCNQCGNEVELYQTDTVNRIGRNDEKIFSHTNGLACDCGNKVHNNLTKEFFFQVKQCGLHVEEHIIRLQNFTYQLNGYEAVWASGCLSRALGIIDSSLTILELLPIVTKRHSEGYDHLVAMSKSSYSYDNLLSLFHDLLDNIGFMYGVKVLKNSVEERASSFFQLFDRNEGKLSNPSTNENINQTLQDIYENAKEFADRDNQYKHKFSPGLIQLHQPEGFIRSLGSSAGNISDFLDLGAVPTDKAYSDARKIKDEVLYLALSCAVQLIFYDNEGLL</sequence>
<reference evidence="1 2" key="1">
    <citation type="submission" date="2022-06" db="EMBL/GenBank/DDBJ databases">
        <authorList>
            <person name="Jeon C.O."/>
        </authorList>
    </citation>
    <scope>NUCLEOTIDE SEQUENCE [LARGE SCALE GENOMIC DNA]</scope>
    <source>
        <strain evidence="1 2">KCTC 13943</strain>
    </source>
</reference>
<dbReference type="EMBL" id="JAMQCR010000001">
    <property type="protein sequence ID" value="MCM2532294.1"/>
    <property type="molecule type" value="Genomic_DNA"/>
</dbReference>
<protein>
    <recommendedName>
        <fullName evidence="3">Cthe-2314-like HEPN domain-containing protein</fullName>
    </recommendedName>
</protein>
<evidence type="ECO:0008006" key="3">
    <source>
        <dbReference type="Google" id="ProtNLM"/>
    </source>
</evidence>